<proteinExistence type="predicted"/>
<evidence type="ECO:0008006" key="4">
    <source>
        <dbReference type="Google" id="ProtNLM"/>
    </source>
</evidence>
<evidence type="ECO:0000313" key="2">
    <source>
        <dbReference type="EMBL" id="BAZ93717.1"/>
    </source>
</evidence>
<organism evidence="2 3">
    <name type="scientific">Thiohalobacter thiocyanaticus</name>
    <dbReference type="NCBI Taxonomy" id="585455"/>
    <lineage>
        <taxon>Bacteria</taxon>
        <taxon>Pseudomonadati</taxon>
        <taxon>Pseudomonadota</taxon>
        <taxon>Gammaproteobacteria</taxon>
        <taxon>Thiohalobacterales</taxon>
        <taxon>Thiohalobacteraceae</taxon>
        <taxon>Thiohalobacter</taxon>
    </lineage>
</organism>
<dbReference type="AlphaFoldDB" id="A0A1Z4VQ25"/>
<gene>
    <name evidence="2" type="ORF">FOKN1_1319</name>
</gene>
<reference evidence="2 3" key="1">
    <citation type="submission" date="2017-05" db="EMBL/GenBank/DDBJ databases">
        <title>Thiocyanate degradation by Thiohalobacter thiocyanaticus FOKN1.</title>
        <authorList>
            <person name="Oshiki M."/>
            <person name="Fukushima T."/>
            <person name="Kawano S."/>
            <person name="Nakagawa J."/>
        </authorList>
    </citation>
    <scope>NUCLEOTIDE SEQUENCE [LARGE SCALE GENOMIC DNA]</scope>
    <source>
        <strain evidence="2 3">FOKN1</strain>
    </source>
</reference>
<dbReference type="Proteomes" id="UP000218765">
    <property type="component" value="Chromosome"/>
</dbReference>
<keyword evidence="1" id="KW-0472">Membrane</keyword>
<keyword evidence="1" id="KW-1133">Transmembrane helix</keyword>
<accession>A0A1Z4VQ25</accession>
<dbReference type="NCBIfam" id="NF006749">
    <property type="entry name" value="PRK09272.1-2"/>
    <property type="match status" value="1"/>
</dbReference>
<feature type="transmembrane region" description="Helical" evidence="1">
    <location>
        <begin position="29"/>
        <end position="48"/>
    </location>
</feature>
<keyword evidence="1" id="KW-0812">Transmembrane</keyword>
<dbReference type="InterPro" id="IPR058117">
    <property type="entry name" value="BV97_02767-like"/>
</dbReference>
<dbReference type="OrthoDB" id="47473at2"/>
<name>A0A1Z4VQ25_9GAMM</name>
<keyword evidence="3" id="KW-1185">Reference proteome</keyword>
<sequence>MLYYGLKITITLALIIAASEIAKRSTLLGGLVASIPIVSVLAMVWLYVETRSAVKVELFARDIFWMVLPSLSLFICLPILLKQGWNFWLSLGVSIAVMFGCYLLVLILFKDVSPGMLNK</sequence>
<evidence type="ECO:0000256" key="1">
    <source>
        <dbReference type="SAM" id="Phobius"/>
    </source>
</evidence>
<dbReference type="EMBL" id="AP018052">
    <property type="protein sequence ID" value="BAZ93717.1"/>
    <property type="molecule type" value="Genomic_DNA"/>
</dbReference>
<protein>
    <recommendedName>
        <fullName evidence="4">DUF3147 family protein</fullName>
    </recommendedName>
</protein>
<feature type="transmembrane region" description="Helical" evidence="1">
    <location>
        <begin position="60"/>
        <end position="81"/>
    </location>
</feature>
<feature type="transmembrane region" description="Helical" evidence="1">
    <location>
        <begin position="87"/>
        <end position="109"/>
    </location>
</feature>
<dbReference type="RefSeq" id="WP_096365886.1">
    <property type="nucleotide sequence ID" value="NZ_AP018052.1"/>
</dbReference>
<evidence type="ECO:0000313" key="3">
    <source>
        <dbReference type="Proteomes" id="UP000218765"/>
    </source>
</evidence>
<dbReference type="KEGG" id="ttc:FOKN1_1319"/>